<evidence type="ECO:0000313" key="1">
    <source>
        <dbReference type="EMBL" id="GAA3909621.1"/>
    </source>
</evidence>
<organism evidence="1 2">
    <name type="scientific">Streptomyces lannensis</name>
    <dbReference type="NCBI Taxonomy" id="766498"/>
    <lineage>
        <taxon>Bacteria</taxon>
        <taxon>Bacillati</taxon>
        <taxon>Actinomycetota</taxon>
        <taxon>Actinomycetes</taxon>
        <taxon>Kitasatosporales</taxon>
        <taxon>Streptomycetaceae</taxon>
        <taxon>Streptomyces</taxon>
    </lineage>
</organism>
<dbReference type="Proteomes" id="UP001501563">
    <property type="component" value="Unassembled WGS sequence"/>
</dbReference>
<proteinExistence type="predicted"/>
<reference evidence="2" key="1">
    <citation type="journal article" date="2019" name="Int. J. Syst. Evol. Microbiol.">
        <title>The Global Catalogue of Microorganisms (GCM) 10K type strain sequencing project: providing services to taxonomists for standard genome sequencing and annotation.</title>
        <authorList>
            <consortium name="The Broad Institute Genomics Platform"/>
            <consortium name="The Broad Institute Genome Sequencing Center for Infectious Disease"/>
            <person name="Wu L."/>
            <person name="Ma J."/>
        </authorList>
    </citation>
    <scope>NUCLEOTIDE SEQUENCE [LARGE SCALE GENOMIC DNA]</scope>
    <source>
        <strain evidence="2">JCM 16578</strain>
    </source>
</reference>
<protein>
    <submittedName>
        <fullName evidence="1">Uncharacterized protein</fullName>
    </submittedName>
</protein>
<dbReference type="EMBL" id="BAAAZA010000086">
    <property type="protein sequence ID" value="GAA3909621.1"/>
    <property type="molecule type" value="Genomic_DNA"/>
</dbReference>
<gene>
    <name evidence="1" type="ORF">GCM10022207_93870</name>
</gene>
<sequence length="69" mass="7142">MAPVSTSQKLAGSNPAECAQLSDPLGSFRGVSDINATGNDSLFSIQLRLALRIFDTVGESESVVQVSSA</sequence>
<keyword evidence="2" id="KW-1185">Reference proteome</keyword>
<accession>A0ABP7LXZ2</accession>
<evidence type="ECO:0000313" key="2">
    <source>
        <dbReference type="Proteomes" id="UP001501563"/>
    </source>
</evidence>
<name>A0ABP7LXZ2_9ACTN</name>
<comment type="caution">
    <text evidence="1">The sequence shown here is derived from an EMBL/GenBank/DDBJ whole genome shotgun (WGS) entry which is preliminary data.</text>
</comment>